<feature type="region of interest" description="Disordered" evidence="3">
    <location>
        <begin position="391"/>
        <end position="419"/>
    </location>
</feature>
<feature type="region of interest" description="Disordered" evidence="3">
    <location>
        <begin position="432"/>
        <end position="503"/>
    </location>
</feature>
<evidence type="ECO:0000313" key="7">
    <source>
        <dbReference type="Proteomes" id="UP001497480"/>
    </source>
</evidence>
<accession>A0AAV1W692</accession>
<dbReference type="InterPro" id="IPR018222">
    <property type="entry name" value="Nuclear_transport_factor_2_euk"/>
</dbReference>
<dbReference type="GO" id="GO:0005829">
    <property type="term" value="C:cytosol"/>
    <property type="evidence" value="ECO:0007669"/>
    <property type="project" value="TreeGrafter"/>
</dbReference>
<dbReference type="PROSITE" id="PS50102">
    <property type="entry name" value="RRM"/>
    <property type="match status" value="1"/>
</dbReference>
<feature type="compositionally biased region" description="Polar residues" evidence="3">
    <location>
        <begin position="447"/>
        <end position="468"/>
    </location>
</feature>
<dbReference type="PANTHER" id="PTHR10693:SF20">
    <property type="entry name" value="AT27578P"/>
    <property type="match status" value="1"/>
</dbReference>
<dbReference type="InterPro" id="IPR000504">
    <property type="entry name" value="RRM_dom"/>
</dbReference>
<dbReference type="InterPro" id="IPR012677">
    <property type="entry name" value="Nucleotide-bd_a/b_plait_sf"/>
</dbReference>
<dbReference type="Proteomes" id="UP001497480">
    <property type="component" value="Unassembled WGS sequence"/>
</dbReference>
<evidence type="ECO:0008006" key="8">
    <source>
        <dbReference type="Google" id="ProtNLM"/>
    </source>
</evidence>
<dbReference type="InterPro" id="IPR032710">
    <property type="entry name" value="NTF2-like_dom_sf"/>
</dbReference>
<dbReference type="PANTHER" id="PTHR10693">
    <property type="entry name" value="RAS GTPASE-ACTIVATING PROTEIN-BINDING PROTEIN"/>
    <property type="match status" value="1"/>
</dbReference>
<evidence type="ECO:0000256" key="3">
    <source>
        <dbReference type="SAM" id="MobiDB-lite"/>
    </source>
</evidence>
<sequence length="503" mass="53520">MASTEQQVPPRTPAADIVGNAFVDQYYHMLHESPELVHKFYQEVSKLGRPEQNGLMGITTTLNDINKKILSLGYGELSAEIISVDAQESYGGGVLVLVTGFITGEDNIKQKFTQCFFLAPQEKGYFVLNDVFRYVNENGFEGSARDIGSPVSHDNVADPAALEAQVSEQISVTAEEGEGEEVYNPENGQASVEEEEEAPVPEVVDETPDDSQIVAGLTSQIEDVPKKSYASIVKVIKESPAQSSTAAVVSVKYVVKSQDQQGTATPPPSNTSETNVSSINTNDIGNNQETEAEGYSIYVKGLSPNATPALVENEFKKFGPIKSGGVQVRTQKGFSFGFVEFEVASAVQSALEASPILINGRRVVVEEKRSVNRGKCFLSLNLGNSRIRFPTGRAPGYRSEGARGRGGNYGNGRGYGRGGDFNGRGDYGYRNGNRGGFSNRGDGGYQRNDNTGASSGGRNDHTGASSGGRNDHTGASGGRMNRTGGSAVNAAPKTTAPRVPASA</sequence>
<dbReference type="CDD" id="cd00780">
    <property type="entry name" value="NTF2"/>
    <property type="match status" value="1"/>
</dbReference>
<dbReference type="SUPFAM" id="SSF54427">
    <property type="entry name" value="NTF2-like"/>
    <property type="match status" value="1"/>
</dbReference>
<dbReference type="CDD" id="cd00590">
    <property type="entry name" value="RRM_SF"/>
    <property type="match status" value="1"/>
</dbReference>
<feature type="compositionally biased region" description="Gly residues" evidence="3">
    <location>
        <begin position="404"/>
        <end position="419"/>
    </location>
</feature>
<feature type="domain" description="NTF2" evidence="5">
    <location>
        <begin position="18"/>
        <end position="134"/>
    </location>
</feature>
<dbReference type="GO" id="GO:1990904">
    <property type="term" value="C:ribonucleoprotein complex"/>
    <property type="evidence" value="ECO:0007669"/>
    <property type="project" value="TreeGrafter"/>
</dbReference>
<dbReference type="AlphaFoldDB" id="A0AAV1W692"/>
<dbReference type="Pfam" id="PF02136">
    <property type="entry name" value="NTF2"/>
    <property type="match status" value="1"/>
</dbReference>
<dbReference type="InterPro" id="IPR039539">
    <property type="entry name" value="Ras_GTPase_bind_prot"/>
</dbReference>
<evidence type="ECO:0000313" key="6">
    <source>
        <dbReference type="EMBL" id="CAL0304544.1"/>
    </source>
</evidence>
<dbReference type="InterPro" id="IPR035979">
    <property type="entry name" value="RBD_domain_sf"/>
</dbReference>
<dbReference type="EMBL" id="CAXHTB010000004">
    <property type="protein sequence ID" value="CAL0304544.1"/>
    <property type="molecule type" value="Genomic_DNA"/>
</dbReference>
<feature type="compositionally biased region" description="Acidic residues" evidence="3">
    <location>
        <begin position="192"/>
        <end position="209"/>
    </location>
</feature>
<feature type="region of interest" description="Disordered" evidence="3">
    <location>
        <begin position="258"/>
        <end position="287"/>
    </location>
</feature>
<dbReference type="GO" id="GO:0003729">
    <property type="term" value="F:mRNA binding"/>
    <property type="evidence" value="ECO:0007669"/>
    <property type="project" value="TreeGrafter"/>
</dbReference>
<feature type="domain" description="RRM" evidence="4">
    <location>
        <begin position="295"/>
        <end position="370"/>
    </location>
</feature>
<keyword evidence="7" id="KW-1185">Reference proteome</keyword>
<name>A0AAV1W692_LUPLU</name>
<comment type="caution">
    <text evidence="6">The sequence shown here is derived from an EMBL/GenBank/DDBJ whole genome shotgun (WGS) entry which is preliminary data.</text>
</comment>
<keyword evidence="1 2" id="KW-0694">RNA-binding</keyword>
<evidence type="ECO:0000259" key="5">
    <source>
        <dbReference type="PROSITE" id="PS50177"/>
    </source>
</evidence>
<reference evidence="6 7" key="1">
    <citation type="submission" date="2024-03" db="EMBL/GenBank/DDBJ databases">
        <authorList>
            <person name="Martinez-Hernandez J."/>
        </authorList>
    </citation>
    <scope>NUCLEOTIDE SEQUENCE [LARGE SCALE GENOMIC DNA]</scope>
</reference>
<dbReference type="Gene3D" id="3.10.450.50">
    <property type="match status" value="1"/>
</dbReference>
<gene>
    <name evidence="6" type="ORF">LLUT_LOCUS5604</name>
</gene>
<dbReference type="Gene3D" id="3.30.70.330">
    <property type="match status" value="1"/>
</dbReference>
<dbReference type="SMART" id="SM00360">
    <property type="entry name" value="RRM"/>
    <property type="match status" value="1"/>
</dbReference>
<proteinExistence type="predicted"/>
<organism evidence="6 7">
    <name type="scientific">Lupinus luteus</name>
    <name type="common">European yellow lupine</name>
    <dbReference type="NCBI Taxonomy" id="3873"/>
    <lineage>
        <taxon>Eukaryota</taxon>
        <taxon>Viridiplantae</taxon>
        <taxon>Streptophyta</taxon>
        <taxon>Embryophyta</taxon>
        <taxon>Tracheophyta</taxon>
        <taxon>Spermatophyta</taxon>
        <taxon>Magnoliopsida</taxon>
        <taxon>eudicotyledons</taxon>
        <taxon>Gunneridae</taxon>
        <taxon>Pentapetalae</taxon>
        <taxon>rosids</taxon>
        <taxon>fabids</taxon>
        <taxon>Fabales</taxon>
        <taxon>Fabaceae</taxon>
        <taxon>Papilionoideae</taxon>
        <taxon>50 kb inversion clade</taxon>
        <taxon>genistoids sensu lato</taxon>
        <taxon>core genistoids</taxon>
        <taxon>Genisteae</taxon>
        <taxon>Lupinus</taxon>
    </lineage>
</organism>
<dbReference type="InterPro" id="IPR002075">
    <property type="entry name" value="NTF2_dom"/>
</dbReference>
<evidence type="ECO:0000259" key="4">
    <source>
        <dbReference type="PROSITE" id="PS50102"/>
    </source>
</evidence>
<protein>
    <recommendedName>
        <fullName evidence="8">G3BP-like protein</fullName>
    </recommendedName>
</protein>
<feature type="region of interest" description="Disordered" evidence="3">
    <location>
        <begin position="174"/>
        <end position="209"/>
    </location>
</feature>
<dbReference type="PROSITE" id="PS50177">
    <property type="entry name" value="NTF2_DOMAIN"/>
    <property type="match status" value="1"/>
</dbReference>
<dbReference type="FunFam" id="3.10.450.50:FF:000003">
    <property type="entry name" value="Nuclear transport factor 2 family protein"/>
    <property type="match status" value="1"/>
</dbReference>
<evidence type="ECO:0000256" key="2">
    <source>
        <dbReference type="PROSITE-ProRule" id="PRU00176"/>
    </source>
</evidence>
<dbReference type="Pfam" id="PF00076">
    <property type="entry name" value="RRM_1"/>
    <property type="match status" value="1"/>
</dbReference>
<dbReference type="SUPFAM" id="SSF54928">
    <property type="entry name" value="RNA-binding domain, RBD"/>
    <property type="match status" value="1"/>
</dbReference>
<evidence type="ECO:0000256" key="1">
    <source>
        <dbReference type="ARBA" id="ARBA00022884"/>
    </source>
</evidence>